<keyword evidence="4" id="KW-0378">Hydrolase</keyword>
<dbReference type="PANTHER" id="PTHR10828">
    <property type="entry name" value="M-PHASE INDUCER PHOSPHATASE DUAL SPECIFICITY PHOSPHATASE CDC25"/>
    <property type="match status" value="1"/>
</dbReference>
<dbReference type="PANTHER" id="PTHR10828:SF17">
    <property type="entry name" value="PROTEIN-TYROSINE-PHOSPHATASE"/>
    <property type="match status" value="1"/>
</dbReference>
<evidence type="ECO:0000313" key="11">
    <source>
        <dbReference type="Proteomes" id="UP000676336"/>
    </source>
</evidence>
<evidence type="ECO:0000313" key="10">
    <source>
        <dbReference type="EMBL" id="CAF4799474.1"/>
    </source>
</evidence>
<evidence type="ECO:0000256" key="3">
    <source>
        <dbReference type="ARBA" id="ARBA00022618"/>
    </source>
</evidence>
<evidence type="ECO:0000256" key="4">
    <source>
        <dbReference type="ARBA" id="ARBA00022801"/>
    </source>
</evidence>
<dbReference type="GO" id="GO:0110032">
    <property type="term" value="P:positive regulation of G2/MI transition of meiotic cell cycle"/>
    <property type="evidence" value="ECO:0007669"/>
    <property type="project" value="TreeGrafter"/>
</dbReference>
<evidence type="ECO:0000259" key="7">
    <source>
        <dbReference type="PROSITE" id="PS50206"/>
    </source>
</evidence>
<dbReference type="InterPro" id="IPR000751">
    <property type="entry name" value="MPI_Phosphatase"/>
</dbReference>
<comment type="caution">
    <text evidence="9">The sequence shown here is derived from an EMBL/GenBank/DDBJ whole genome shotgun (WGS) entry which is preliminary data.</text>
</comment>
<organism evidence="9 11">
    <name type="scientific">Rotaria magnacalcarata</name>
    <dbReference type="NCBI Taxonomy" id="392030"/>
    <lineage>
        <taxon>Eukaryota</taxon>
        <taxon>Metazoa</taxon>
        <taxon>Spiralia</taxon>
        <taxon>Gnathifera</taxon>
        <taxon>Rotifera</taxon>
        <taxon>Eurotatoria</taxon>
        <taxon>Bdelloidea</taxon>
        <taxon>Philodinida</taxon>
        <taxon>Philodinidae</taxon>
        <taxon>Rotaria</taxon>
    </lineage>
</organism>
<evidence type="ECO:0000256" key="2">
    <source>
        <dbReference type="ARBA" id="ARBA00013064"/>
    </source>
</evidence>
<dbReference type="PROSITE" id="PS50206">
    <property type="entry name" value="RHODANESE_3"/>
    <property type="match status" value="1"/>
</dbReference>
<dbReference type="GO" id="GO:0004725">
    <property type="term" value="F:protein tyrosine phosphatase activity"/>
    <property type="evidence" value="ECO:0007669"/>
    <property type="project" value="UniProtKB-EC"/>
</dbReference>
<protein>
    <recommendedName>
        <fullName evidence="2">protein-tyrosine-phosphatase</fullName>
        <ecNumber evidence="2">3.1.3.48</ecNumber>
    </recommendedName>
</protein>
<dbReference type="GO" id="GO:0010971">
    <property type="term" value="P:positive regulation of G2/M transition of mitotic cell cycle"/>
    <property type="evidence" value="ECO:0007669"/>
    <property type="project" value="TreeGrafter"/>
</dbReference>
<gene>
    <name evidence="8" type="ORF">BYL167_LOCUS35075</name>
    <name evidence="9" type="ORF">SMN809_LOCUS42938</name>
    <name evidence="10" type="ORF">SMN809_LOCUS47114</name>
</gene>
<evidence type="ECO:0000256" key="6">
    <source>
        <dbReference type="ARBA" id="ARBA00023306"/>
    </source>
</evidence>
<feature type="non-terminal residue" evidence="9">
    <location>
        <position position="62"/>
    </location>
</feature>
<dbReference type="Proteomes" id="UP000676336">
    <property type="component" value="Unassembled WGS sequence"/>
</dbReference>
<dbReference type="SUPFAM" id="SSF52821">
    <property type="entry name" value="Rhodanese/Cell cycle control phosphatase"/>
    <property type="match status" value="1"/>
</dbReference>
<dbReference type="EMBL" id="CAJOBI010148275">
    <property type="protein sequence ID" value="CAF4799474.1"/>
    <property type="molecule type" value="Genomic_DNA"/>
</dbReference>
<evidence type="ECO:0000313" key="8">
    <source>
        <dbReference type="EMBL" id="CAF4479896.1"/>
    </source>
</evidence>
<evidence type="ECO:0000313" key="9">
    <source>
        <dbReference type="EMBL" id="CAF4697975.1"/>
    </source>
</evidence>
<sequence>KDPTKRIVFVFHCEFSSERAPSLLRYMRSEDRNIHASNYPALHYPELYLLEGGYKALFEHST</sequence>
<dbReference type="AlphaFoldDB" id="A0A8S3A667"/>
<proteinExistence type="inferred from homology"/>
<dbReference type="GO" id="GO:0051301">
    <property type="term" value="P:cell division"/>
    <property type="evidence" value="ECO:0007669"/>
    <property type="project" value="UniProtKB-KW"/>
</dbReference>
<keyword evidence="6" id="KW-0131">Cell cycle</keyword>
<dbReference type="InterPro" id="IPR001763">
    <property type="entry name" value="Rhodanese-like_dom"/>
</dbReference>
<comment type="similarity">
    <text evidence="1">Belongs to the MPI phosphatase family.</text>
</comment>
<dbReference type="EMBL" id="CAJOBI010125248">
    <property type="protein sequence ID" value="CAF4697975.1"/>
    <property type="molecule type" value="Genomic_DNA"/>
</dbReference>
<accession>A0A8S3A667</accession>
<dbReference type="Gene3D" id="3.40.250.10">
    <property type="entry name" value="Rhodanese-like domain"/>
    <property type="match status" value="1"/>
</dbReference>
<feature type="non-terminal residue" evidence="9">
    <location>
        <position position="1"/>
    </location>
</feature>
<keyword evidence="5" id="KW-0904">Protein phosphatase</keyword>
<evidence type="ECO:0000256" key="5">
    <source>
        <dbReference type="ARBA" id="ARBA00022912"/>
    </source>
</evidence>
<dbReference type="InterPro" id="IPR036873">
    <property type="entry name" value="Rhodanese-like_dom_sf"/>
</dbReference>
<dbReference type="Proteomes" id="UP000681967">
    <property type="component" value="Unassembled WGS sequence"/>
</dbReference>
<name>A0A8S3A667_9BILA</name>
<dbReference type="GO" id="GO:0005737">
    <property type="term" value="C:cytoplasm"/>
    <property type="evidence" value="ECO:0007669"/>
    <property type="project" value="TreeGrafter"/>
</dbReference>
<dbReference type="EMBL" id="CAJOBH010072791">
    <property type="protein sequence ID" value="CAF4479896.1"/>
    <property type="molecule type" value="Genomic_DNA"/>
</dbReference>
<dbReference type="EC" id="3.1.3.48" evidence="2"/>
<feature type="domain" description="Rhodanese" evidence="7">
    <location>
        <begin position="10"/>
        <end position="62"/>
    </location>
</feature>
<reference evidence="9" key="1">
    <citation type="submission" date="2021-02" db="EMBL/GenBank/DDBJ databases">
        <authorList>
            <person name="Nowell W R."/>
        </authorList>
    </citation>
    <scope>NUCLEOTIDE SEQUENCE</scope>
</reference>
<dbReference type="GO" id="GO:0000086">
    <property type="term" value="P:G2/M transition of mitotic cell cycle"/>
    <property type="evidence" value="ECO:0007669"/>
    <property type="project" value="TreeGrafter"/>
</dbReference>
<dbReference type="GO" id="GO:0005634">
    <property type="term" value="C:nucleus"/>
    <property type="evidence" value="ECO:0007669"/>
    <property type="project" value="TreeGrafter"/>
</dbReference>
<keyword evidence="3" id="KW-0132">Cell division</keyword>
<evidence type="ECO:0000256" key="1">
    <source>
        <dbReference type="ARBA" id="ARBA00011065"/>
    </source>
</evidence>
<dbReference type="PRINTS" id="PR00716">
    <property type="entry name" value="MPIPHPHTASE"/>
</dbReference>